<dbReference type="GO" id="GO:0004722">
    <property type="term" value="F:protein serine/threonine phosphatase activity"/>
    <property type="evidence" value="ECO:0007669"/>
    <property type="project" value="UniProtKB-EC"/>
</dbReference>
<keyword evidence="4" id="KW-0464">Manganese</keyword>
<dbReference type="InterPro" id="IPR047129">
    <property type="entry name" value="PPA2-like"/>
</dbReference>
<evidence type="ECO:0000256" key="4">
    <source>
        <dbReference type="ARBA" id="ARBA00023211"/>
    </source>
</evidence>
<evidence type="ECO:0000256" key="2">
    <source>
        <dbReference type="ARBA" id="ARBA00022723"/>
    </source>
</evidence>
<dbReference type="OrthoDB" id="1930084at2759"/>
<dbReference type="EMBL" id="GG662749">
    <property type="protein sequence ID" value="EAR92520.2"/>
    <property type="molecule type" value="Genomic_DNA"/>
</dbReference>
<dbReference type="AlphaFoldDB" id="Q236I0"/>
<protein>
    <recommendedName>
        <fullName evidence="1">protein-serine/threonine phosphatase</fullName>
        <ecNumber evidence="1">3.1.3.16</ecNumber>
    </recommendedName>
</protein>
<dbReference type="InterPro" id="IPR004843">
    <property type="entry name" value="Calcineurin-like_PHP"/>
</dbReference>
<evidence type="ECO:0000256" key="1">
    <source>
        <dbReference type="ARBA" id="ARBA00013081"/>
    </source>
</evidence>
<dbReference type="CDD" id="cd07415">
    <property type="entry name" value="MPP_PP2A_PP4_PP6"/>
    <property type="match status" value="1"/>
</dbReference>
<dbReference type="SMART" id="SM00156">
    <property type="entry name" value="PP2Ac"/>
    <property type="match status" value="1"/>
</dbReference>
<dbReference type="InterPro" id="IPR029052">
    <property type="entry name" value="Metallo-depent_PP-like"/>
</dbReference>
<evidence type="ECO:0000313" key="7">
    <source>
        <dbReference type="Proteomes" id="UP000009168"/>
    </source>
</evidence>
<reference evidence="7" key="1">
    <citation type="journal article" date="2006" name="PLoS Biol.">
        <title>Macronuclear genome sequence of the ciliate Tetrahymena thermophila, a model eukaryote.</title>
        <authorList>
            <person name="Eisen J.A."/>
            <person name="Coyne R.S."/>
            <person name="Wu M."/>
            <person name="Wu D."/>
            <person name="Thiagarajan M."/>
            <person name="Wortman J.R."/>
            <person name="Badger J.H."/>
            <person name="Ren Q."/>
            <person name="Amedeo P."/>
            <person name="Jones K.M."/>
            <person name="Tallon L.J."/>
            <person name="Delcher A.L."/>
            <person name="Salzberg S.L."/>
            <person name="Silva J.C."/>
            <person name="Haas B.J."/>
            <person name="Majoros W.H."/>
            <person name="Farzad M."/>
            <person name="Carlton J.M."/>
            <person name="Smith R.K. Jr."/>
            <person name="Garg J."/>
            <person name="Pearlman R.E."/>
            <person name="Karrer K.M."/>
            <person name="Sun L."/>
            <person name="Manning G."/>
            <person name="Elde N.C."/>
            <person name="Turkewitz A.P."/>
            <person name="Asai D.J."/>
            <person name="Wilkes D.E."/>
            <person name="Wang Y."/>
            <person name="Cai H."/>
            <person name="Collins K."/>
            <person name="Stewart B.A."/>
            <person name="Lee S.R."/>
            <person name="Wilamowska K."/>
            <person name="Weinberg Z."/>
            <person name="Ruzzo W.L."/>
            <person name="Wloga D."/>
            <person name="Gaertig J."/>
            <person name="Frankel J."/>
            <person name="Tsao C.-C."/>
            <person name="Gorovsky M.A."/>
            <person name="Keeling P.J."/>
            <person name="Waller R.F."/>
            <person name="Patron N.J."/>
            <person name="Cherry J.M."/>
            <person name="Stover N.A."/>
            <person name="Krieger C.J."/>
            <person name="del Toro C."/>
            <person name="Ryder H.F."/>
            <person name="Williamson S.C."/>
            <person name="Barbeau R.A."/>
            <person name="Hamilton E.P."/>
            <person name="Orias E."/>
        </authorList>
    </citation>
    <scope>NUCLEOTIDE SEQUENCE [LARGE SCALE GENOMIC DNA]</scope>
    <source>
        <strain evidence="7">SB210</strain>
    </source>
</reference>
<keyword evidence="3" id="KW-0378">Hydrolase</keyword>
<dbReference type="SUPFAM" id="SSF56300">
    <property type="entry name" value="Metallo-dependent phosphatases"/>
    <property type="match status" value="1"/>
</dbReference>
<dbReference type="OMA" id="GENMDQS"/>
<name>Q236I0_TETTS</name>
<proteinExistence type="predicted"/>
<dbReference type="Gene3D" id="3.60.21.10">
    <property type="match status" value="1"/>
</dbReference>
<dbReference type="PANTHER" id="PTHR45619">
    <property type="entry name" value="SERINE/THREONINE-PROTEIN PHOSPHATASE PP2A-RELATED"/>
    <property type="match status" value="1"/>
</dbReference>
<feature type="domain" description="Serine/threonine specific protein phosphatases" evidence="5">
    <location>
        <begin position="20"/>
        <end position="290"/>
    </location>
</feature>
<dbReference type="GO" id="GO:0046872">
    <property type="term" value="F:metal ion binding"/>
    <property type="evidence" value="ECO:0007669"/>
    <property type="project" value="UniProtKB-KW"/>
</dbReference>
<dbReference type="Pfam" id="PF00149">
    <property type="entry name" value="Metallophos"/>
    <property type="match status" value="1"/>
</dbReference>
<dbReference type="KEGG" id="tet:TTHERM_00088160"/>
<accession>Q236I0</accession>
<organism evidence="6 7">
    <name type="scientific">Tetrahymena thermophila (strain SB210)</name>
    <dbReference type="NCBI Taxonomy" id="312017"/>
    <lineage>
        <taxon>Eukaryota</taxon>
        <taxon>Sar</taxon>
        <taxon>Alveolata</taxon>
        <taxon>Ciliophora</taxon>
        <taxon>Intramacronucleata</taxon>
        <taxon>Oligohymenophorea</taxon>
        <taxon>Hymenostomatida</taxon>
        <taxon>Tetrahymenina</taxon>
        <taxon>Tetrahymenidae</taxon>
        <taxon>Tetrahymena</taxon>
    </lineage>
</organism>
<keyword evidence="7" id="KW-1185">Reference proteome</keyword>
<dbReference type="InParanoid" id="Q236I0"/>
<keyword evidence="2" id="KW-0479">Metal-binding</keyword>
<dbReference type="STRING" id="312017.Q236I0"/>
<sequence>MEEINDIDHFIQKLMKSELLCESQIKFLCLKAKEILEKEPNVKHVQAPVTVCGDIHGQFSDLLEIFQSGGKIPETNYLFTGDYVDRGYSSVEAISLLLALKIRYPERITLTRGNHESRQVTQIYGFYDECIRKYGNQNVWNYLVGIFDYLPLSAVIENKIFCVHGGLSPSIESIDEINQLNRLQEIPEVGPLCDILWSDPDSFNGYRPSNRGAGYLFGEDQSKMFNHRNGLTQIVRGHQLVNEGFEVGHDKNVITIFSAPNYCYRCGNTAAILQIDEHMKQEIIQFGPSPQQEGKQITLSPQRVPDYFL</sequence>
<dbReference type="PRINTS" id="PR00114">
    <property type="entry name" value="STPHPHTASE"/>
</dbReference>
<evidence type="ECO:0000259" key="5">
    <source>
        <dbReference type="SMART" id="SM00156"/>
    </source>
</evidence>
<dbReference type="RefSeq" id="XP_001012765.2">
    <property type="nucleotide sequence ID" value="XM_001012765.3"/>
</dbReference>
<dbReference type="HOGENOM" id="CLU_004962_8_1_1"/>
<dbReference type="Proteomes" id="UP000009168">
    <property type="component" value="Unassembled WGS sequence"/>
</dbReference>
<dbReference type="eggNOG" id="KOG0371">
    <property type="taxonomic scope" value="Eukaryota"/>
</dbReference>
<dbReference type="InterPro" id="IPR006186">
    <property type="entry name" value="Ser/Thr-sp_prot-phosphatase"/>
</dbReference>
<evidence type="ECO:0000313" key="6">
    <source>
        <dbReference type="EMBL" id="EAR92520.2"/>
    </source>
</evidence>
<dbReference type="EC" id="3.1.3.16" evidence="1"/>
<dbReference type="GeneID" id="7841708"/>
<evidence type="ECO:0000256" key="3">
    <source>
        <dbReference type="ARBA" id="ARBA00022801"/>
    </source>
</evidence>
<gene>
    <name evidence="6" type="ORF">TTHERM_00088160</name>
</gene>